<reference evidence="6 7" key="1">
    <citation type="submission" date="2023-03" db="EMBL/GenBank/DDBJ databases">
        <title>Draft assemblies of triclosan tolerant bacteria isolated from returned activated sludge.</title>
        <authorList>
            <person name="Van Hamelsveld S."/>
        </authorList>
    </citation>
    <scope>NUCLEOTIDE SEQUENCE [LARGE SCALE GENOMIC DNA]</scope>
    <source>
        <strain evidence="6 7">GW210010_S58</strain>
    </source>
</reference>
<feature type="region of interest" description="Disordered" evidence="4">
    <location>
        <begin position="1"/>
        <end position="25"/>
    </location>
</feature>
<name>A0ABT6ARB6_9BURK</name>
<dbReference type="EMBL" id="JARJLM010000319">
    <property type="protein sequence ID" value="MDF3834984.1"/>
    <property type="molecule type" value="Genomic_DNA"/>
</dbReference>
<feature type="domain" description="Pyruvate carboxyltransferase" evidence="5">
    <location>
        <begin position="1"/>
        <end position="96"/>
    </location>
</feature>
<dbReference type="PANTHER" id="PTHR42738">
    <property type="entry name" value="HYDROXYMETHYLGLUTARYL-COA LYASE"/>
    <property type="match status" value="1"/>
</dbReference>
<dbReference type="SUPFAM" id="SSF51569">
    <property type="entry name" value="Aldolase"/>
    <property type="match status" value="1"/>
</dbReference>
<keyword evidence="2" id="KW-0479">Metal-binding</keyword>
<dbReference type="Pfam" id="PF00682">
    <property type="entry name" value="HMGL-like"/>
    <property type="match status" value="1"/>
</dbReference>
<dbReference type="PROSITE" id="PS50991">
    <property type="entry name" value="PYR_CT"/>
    <property type="match status" value="1"/>
</dbReference>
<dbReference type="PANTHER" id="PTHR42738:SF7">
    <property type="entry name" value="HYDROXYMETHYLGLUTARYL-COA LYASE"/>
    <property type="match status" value="1"/>
</dbReference>
<gene>
    <name evidence="6" type="ORF">P3W85_18765</name>
</gene>
<comment type="caution">
    <text evidence="6">The sequence shown here is derived from an EMBL/GenBank/DDBJ whole genome shotgun (WGS) entry which is preliminary data.</text>
</comment>
<sequence length="148" mass="15671">MRCRRHNWHGDSADNAEPDVTPIGHFHDTRASGLVNHADAPEAGVPHFDCAFGGVGGHSAKVRYGGGHTGNVATEDWVNLLESMGVKTGIDLGRLPAVSAECEAALGRDLHARVTRSGLNPLLAVVAAERNQWPKANSIWPAGPTTCH</sequence>
<evidence type="ECO:0000313" key="7">
    <source>
        <dbReference type="Proteomes" id="UP001216674"/>
    </source>
</evidence>
<evidence type="ECO:0000259" key="5">
    <source>
        <dbReference type="PROSITE" id="PS50991"/>
    </source>
</evidence>
<dbReference type="Proteomes" id="UP001216674">
    <property type="component" value="Unassembled WGS sequence"/>
</dbReference>
<dbReference type="InterPro" id="IPR000891">
    <property type="entry name" value="PYR_CT"/>
</dbReference>
<dbReference type="InterPro" id="IPR013785">
    <property type="entry name" value="Aldolase_TIM"/>
</dbReference>
<evidence type="ECO:0000256" key="1">
    <source>
        <dbReference type="ARBA" id="ARBA00009405"/>
    </source>
</evidence>
<dbReference type="InterPro" id="IPR043594">
    <property type="entry name" value="HMGL"/>
</dbReference>
<organism evidence="6 7">
    <name type="scientific">Cupriavidus basilensis</name>
    <dbReference type="NCBI Taxonomy" id="68895"/>
    <lineage>
        <taxon>Bacteria</taxon>
        <taxon>Pseudomonadati</taxon>
        <taxon>Pseudomonadota</taxon>
        <taxon>Betaproteobacteria</taxon>
        <taxon>Burkholderiales</taxon>
        <taxon>Burkholderiaceae</taxon>
        <taxon>Cupriavidus</taxon>
    </lineage>
</organism>
<evidence type="ECO:0000256" key="2">
    <source>
        <dbReference type="ARBA" id="ARBA00022723"/>
    </source>
</evidence>
<keyword evidence="3" id="KW-0456">Lyase</keyword>
<comment type="similarity">
    <text evidence="1">Belongs to the HMG-CoA lyase family.</text>
</comment>
<evidence type="ECO:0000256" key="3">
    <source>
        <dbReference type="ARBA" id="ARBA00023239"/>
    </source>
</evidence>
<proteinExistence type="inferred from homology"/>
<evidence type="ECO:0000313" key="6">
    <source>
        <dbReference type="EMBL" id="MDF3834984.1"/>
    </source>
</evidence>
<dbReference type="RefSeq" id="WP_276265905.1">
    <property type="nucleotide sequence ID" value="NZ_JARJLM010000319.1"/>
</dbReference>
<dbReference type="Gene3D" id="3.20.20.70">
    <property type="entry name" value="Aldolase class I"/>
    <property type="match status" value="1"/>
</dbReference>
<accession>A0ABT6ARB6</accession>
<evidence type="ECO:0000256" key="4">
    <source>
        <dbReference type="SAM" id="MobiDB-lite"/>
    </source>
</evidence>
<protein>
    <recommendedName>
        <fullName evidence="5">Pyruvate carboxyltransferase domain-containing protein</fullName>
    </recommendedName>
</protein>
<keyword evidence="7" id="KW-1185">Reference proteome</keyword>